<reference evidence="2" key="2">
    <citation type="submission" date="2020-09" db="EMBL/GenBank/DDBJ databases">
        <authorList>
            <person name="Sun Q."/>
            <person name="Ohkuma M."/>
        </authorList>
    </citation>
    <scope>NUCLEOTIDE SEQUENCE</scope>
    <source>
        <strain evidence="2">JCM 19831</strain>
    </source>
</reference>
<gene>
    <name evidence="2" type="ORF">GCM10007977_008900</name>
</gene>
<reference evidence="2" key="1">
    <citation type="journal article" date="2014" name="Int. J. Syst. Evol. Microbiol.">
        <title>Complete genome sequence of Corynebacterium casei LMG S-19264T (=DSM 44701T), isolated from a smear-ripened cheese.</title>
        <authorList>
            <consortium name="US DOE Joint Genome Institute (JGI-PGF)"/>
            <person name="Walter F."/>
            <person name="Albersmeier A."/>
            <person name="Kalinowski J."/>
            <person name="Ruckert C."/>
        </authorList>
    </citation>
    <scope>NUCLEOTIDE SEQUENCE</scope>
    <source>
        <strain evidence="2">JCM 19831</strain>
    </source>
</reference>
<evidence type="ECO:0000313" key="3">
    <source>
        <dbReference type="Proteomes" id="UP000642070"/>
    </source>
</evidence>
<proteinExistence type="predicted"/>
<evidence type="ECO:0000256" key="1">
    <source>
        <dbReference type="SAM" id="MobiDB-lite"/>
    </source>
</evidence>
<sequence length="61" mass="6287">MGRSSGAGRRGRRAESEAHSQKVLGAGAAGVHITVGVPQGRAKDVPPWTARTKRPIDANVG</sequence>
<dbReference type="AlphaFoldDB" id="A0A917T5N8"/>
<accession>A0A917T5N8</accession>
<comment type="caution">
    <text evidence="2">The sequence shown here is derived from an EMBL/GenBank/DDBJ whole genome shotgun (WGS) entry which is preliminary data.</text>
</comment>
<organism evidence="2 3">
    <name type="scientific">Dactylosporangium sucinum</name>
    <dbReference type="NCBI Taxonomy" id="1424081"/>
    <lineage>
        <taxon>Bacteria</taxon>
        <taxon>Bacillati</taxon>
        <taxon>Actinomycetota</taxon>
        <taxon>Actinomycetes</taxon>
        <taxon>Micromonosporales</taxon>
        <taxon>Micromonosporaceae</taxon>
        <taxon>Dactylosporangium</taxon>
    </lineage>
</organism>
<name>A0A917T5N8_9ACTN</name>
<feature type="region of interest" description="Disordered" evidence="1">
    <location>
        <begin position="1"/>
        <end position="61"/>
    </location>
</feature>
<dbReference type="EMBL" id="BMPI01000004">
    <property type="protein sequence ID" value="GGM09973.1"/>
    <property type="molecule type" value="Genomic_DNA"/>
</dbReference>
<keyword evidence="3" id="KW-1185">Reference proteome</keyword>
<dbReference type="Proteomes" id="UP000642070">
    <property type="component" value="Unassembled WGS sequence"/>
</dbReference>
<evidence type="ECO:0000313" key="2">
    <source>
        <dbReference type="EMBL" id="GGM09973.1"/>
    </source>
</evidence>
<protein>
    <submittedName>
        <fullName evidence="2">Uncharacterized protein</fullName>
    </submittedName>
</protein>